<keyword evidence="1" id="KW-0812">Transmembrane</keyword>
<dbReference type="RefSeq" id="WP_184855173.1">
    <property type="nucleotide sequence ID" value="NZ_JACHLK010000001.1"/>
</dbReference>
<protein>
    <submittedName>
        <fullName evidence="2">Putative membrane protein YfcA</fullName>
    </submittedName>
</protein>
<feature type="transmembrane region" description="Helical" evidence="1">
    <location>
        <begin position="49"/>
        <end position="67"/>
    </location>
</feature>
<reference evidence="2 3" key="1">
    <citation type="submission" date="2020-08" db="EMBL/GenBank/DDBJ databases">
        <title>Functional genomics of gut bacteria from endangered species of beetles.</title>
        <authorList>
            <person name="Carlos-Shanley C."/>
        </authorList>
    </citation>
    <scope>NUCLEOTIDE SEQUENCE [LARGE SCALE GENOMIC DNA]</scope>
    <source>
        <strain evidence="2 3">S00198</strain>
    </source>
</reference>
<comment type="caution">
    <text evidence="2">The sequence shown here is derived from an EMBL/GenBank/DDBJ whole genome shotgun (WGS) entry which is preliminary data.</text>
</comment>
<dbReference type="Proteomes" id="UP000575083">
    <property type="component" value="Unassembled WGS sequence"/>
</dbReference>
<organism evidence="2 3">
    <name type="scientific">Acidovorax soli</name>
    <dbReference type="NCBI Taxonomy" id="592050"/>
    <lineage>
        <taxon>Bacteria</taxon>
        <taxon>Pseudomonadati</taxon>
        <taxon>Pseudomonadota</taxon>
        <taxon>Betaproteobacteria</taxon>
        <taxon>Burkholderiales</taxon>
        <taxon>Comamonadaceae</taxon>
        <taxon>Acidovorax</taxon>
    </lineage>
</organism>
<dbReference type="AlphaFoldDB" id="A0A7X0P9F2"/>
<evidence type="ECO:0000256" key="1">
    <source>
        <dbReference type="SAM" id="Phobius"/>
    </source>
</evidence>
<name>A0A7X0P9F2_9BURK</name>
<keyword evidence="1" id="KW-0472">Membrane</keyword>
<evidence type="ECO:0000313" key="3">
    <source>
        <dbReference type="Proteomes" id="UP000575083"/>
    </source>
</evidence>
<keyword evidence="3" id="KW-1185">Reference proteome</keyword>
<proteinExistence type="predicted"/>
<keyword evidence="1" id="KW-1133">Transmembrane helix</keyword>
<accession>A0A7X0P9F2</accession>
<evidence type="ECO:0000313" key="2">
    <source>
        <dbReference type="EMBL" id="MBB6557740.1"/>
    </source>
</evidence>
<sequence>MSWFSNASSAAPRQSWAQRLGYELGGMLELLAGVASLAGVPLAVILGKLFLAAVLAALVLGIGLRFARRRRLPGRAGAAAPLDSLQK</sequence>
<dbReference type="EMBL" id="JACHLK010000001">
    <property type="protein sequence ID" value="MBB6557740.1"/>
    <property type="molecule type" value="Genomic_DNA"/>
</dbReference>
<gene>
    <name evidence="2" type="ORF">HNP48_000404</name>
</gene>